<dbReference type="InterPro" id="IPR013563">
    <property type="entry name" value="Oligopep_ABC_C"/>
</dbReference>
<dbReference type="GO" id="GO:0005524">
    <property type="term" value="F:ATP binding"/>
    <property type="evidence" value="ECO:0007669"/>
    <property type="project" value="UniProtKB-KW"/>
</dbReference>
<evidence type="ECO:0000256" key="2">
    <source>
        <dbReference type="ARBA" id="ARBA00005417"/>
    </source>
</evidence>
<dbReference type="Pfam" id="PF00005">
    <property type="entry name" value="ABC_tran"/>
    <property type="match status" value="1"/>
</dbReference>
<evidence type="ECO:0000256" key="1">
    <source>
        <dbReference type="ARBA" id="ARBA00004417"/>
    </source>
</evidence>
<accession>A0ABT2NQL5</accession>
<evidence type="ECO:0000259" key="8">
    <source>
        <dbReference type="PROSITE" id="PS50893"/>
    </source>
</evidence>
<proteinExistence type="inferred from homology"/>
<dbReference type="Pfam" id="PF08352">
    <property type="entry name" value="oligo_HPY"/>
    <property type="match status" value="1"/>
</dbReference>
<keyword evidence="7" id="KW-0472">Membrane</keyword>
<reference evidence="10" key="1">
    <citation type="submission" date="2023-07" db="EMBL/GenBank/DDBJ databases">
        <title>Defluviimonas sediminis sp. nov., isolated from mangrove sediment.</title>
        <authorList>
            <person name="Liu L."/>
            <person name="Li J."/>
            <person name="Huang Y."/>
            <person name="Pan J."/>
            <person name="Li M."/>
        </authorList>
    </citation>
    <scope>NUCLEOTIDE SEQUENCE [LARGE SCALE GENOMIC DNA]</scope>
    <source>
        <strain evidence="10">FT324</strain>
    </source>
</reference>
<dbReference type="CDD" id="cd03257">
    <property type="entry name" value="ABC_NikE_OppD_transporters"/>
    <property type="match status" value="1"/>
</dbReference>
<dbReference type="PANTHER" id="PTHR43297:SF2">
    <property type="entry name" value="DIPEPTIDE TRANSPORT ATP-BINDING PROTEIN DPPD"/>
    <property type="match status" value="1"/>
</dbReference>
<dbReference type="PROSITE" id="PS50893">
    <property type="entry name" value="ABC_TRANSPORTER_2"/>
    <property type="match status" value="1"/>
</dbReference>
<name>A0ABT2NQL5_9RHOB</name>
<dbReference type="InterPro" id="IPR003439">
    <property type="entry name" value="ABC_transporter-like_ATP-bd"/>
</dbReference>
<dbReference type="PANTHER" id="PTHR43297">
    <property type="entry name" value="OLIGOPEPTIDE TRANSPORT ATP-BINDING PROTEIN APPD"/>
    <property type="match status" value="1"/>
</dbReference>
<evidence type="ECO:0000256" key="3">
    <source>
        <dbReference type="ARBA" id="ARBA00022448"/>
    </source>
</evidence>
<keyword evidence="5" id="KW-0547">Nucleotide-binding</keyword>
<dbReference type="SMART" id="SM00382">
    <property type="entry name" value="AAA"/>
    <property type="match status" value="1"/>
</dbReference>
<comment type="caution">
    <text evidence="9">The sequence shown here is derived from an EMBL/GenBank/DDBJ whole genome shotgun (WGS) entry which is preliminary data.</text>
</comment>
<dbReference type="InterPro" id="IPR017871">
    <property type="entry name" value="ABC_transporter-like_CS"/>
</dbReference>
<keyword evidence="3" id="KW-0813">Transport</keyword>
<evidence type="ECO:0000313" key="10">
    <source>
        <dbReference type="Proteomes" id="UP001205601"/>
    </source>
</evidence>
<dbReference type="SUPFAM" id="SSF52540">
    <property type="entry name" value="P-loop containing nucleoside triphosphate hydrolases"/>
    <property type="match status" value="1"/>
</dbReference>
<feature type="domain" description="ABC transporter" evidence="8">
    <location>
        <begin position="6"/>
        <end position="256"/>
    </location>
</feature>
<comment type="similarity">
    <text evidence="2">Belongs to the ABC transporter superfamily.</text>
</comment>
<evidence type="ECO:0000256" key="6">
    <source>
        <dbReference type="ARBA" id="ARBA00022840"/>
    </source>
</evidence>
<protein>
    <submittedName>
        <fullName evidence="9">ABC transporter ATP-binding protein</fullName>
    </submittedName>
</protein>
<dbReference type="PROSITE" id="PS00211">
    <property type="entry name" value="ABC_TRANSPORTER_1"/>
    <property type="match status" value="1"/>
</dbReference>
<evidence type="ECO:0000313" key="9">
    <source>
        <dbReference type="EMBL" id="MCT8331233.1"/>
    </source>
</evidence>
<evidence type="ECO:0000256" key="5">
    <source>
        <dbReference type="ARBA" id="ARBA00022741"/>
    </source>
</evidence>
<keyword evidence="10" id="KW-1185">Reference proteome</keyword>
<dbReference type="RefSeq" id="WP_261497112.1">
    <property type="nucleotide sequence ID" value="NZ_JAOCQF010000003.1"/>
</dbReference>
<comment type="subcellular location">
    <subcellularLocation>
        <location evidence="1">Cell inner membrane</location>
        <topology evidence="1">Peripheral membrane protein</topology>
    </subcellularLocation>
</comment>
<sequence>MTEAILSVENLSLRYRVPGGAVHVLRDVRLAIRPGEVLGIAGESGCGKSTLAAAMIDLTGANAERTSGAIRLRGEDILHLSADDRRRLRGAEVAMVFQDPMTAFSPVLTIGAQLVDFQFNRTGASRRDKWQAACGMLARVGISDPDHAMRRFPHEFSGGMRQRAAIAAALLMRPAVLIADEPTTALDVTMEAQIIHLLRELQADYGCAIVIVTHHLGVIAELCDRVAVMYAGQVVEEAPVDDLYHDPRHPYTQALLACDPARIEERSGRLPAIGGRLPDLRTPPPGCAFAPRCSKATARCLTDAPPRVVLGPDRSALCHEVAP</sequence>
<organism evidence="9 10">
    <name type="scientific">Albidovulum sediminis</name>
    <dbReference type="NCBI Taxonomy" id="3066345"/>
    <lineage>
        <taxon>Bacteria</taxon>
        <taxon>Pseudomonadati</taxon>
        <taxon>Pseudomonadota</taxon>
        <taxon>Alphaproteobacteria</taxon>
        <taxon>Rhodobacterales</taxon>
        <taxon>Paracoccaceae</taxon>
        <taxon>Albidovulum</taxon>
    </lineage>
</organism>
<dbReference type="Gene3D" id="3.40.50.300">
    <property type="entry name" value="P-loop containing nucleotide triphosphate hydrolases"/>
    <property type="match status" value="1"/>
</dbReference>
<gene>
    <name evidence="9" type="ORF">N5I32_17070</name>
</gene>
<dbReference type="Proteomes" id="UP001205601">
    <property type="component" value="Unassembled WGS sequence"/>
</dbReference>
<dbReference type="InterPro" id="IPR050388">
    <property type="entry name" value="ABC_Ni/Peptide_Import"/>
</dbReference>
<dbReference type="EMBL" id="JAOCQF010000003">
    <property type="protein sequence ID" value="MCT8331233.1"/>
    <property type="molecule type" value="Genomic_DNA"/>
</dbReference>
<evidence type="ECO:0000256" key="4">
    <source>
        <dbReference type="ARBA" id="ARBA00022475"/>
    </source>
</evidence>
<evidence type="ECO:0000256" key="7">
    <source>
        <dbReference type="ARBA" id="ARBA00023136"/>
    </source>
</evidence>
<keyword evidence="6 9" id="KW-0067">ATP-binding</keyword>
<dbReference type="NCBIfam" id="TIGR01727">
    <property type="entry name" value="oligo_HPY"/>
    <property type="match status" value="1"/>
</dbReference>
<keyword evidence="4" id="KW-1003">Cell membrane</keyword>
<dbReference type="InterPro" id="IPR027417">
    <property type="entry name" value="P-loop_NTPase"/>
</dbReference>
<dbReference type="InterPro" id="IPR003593">
    <property type="entry name" value="AAA+_ATPase"/>
</dbReference>